<name>A0A5C6D5X5_9BACT</name>
<dbReference type="AlphaFoldDB" id="A0A5C6D5X5"/>
<feature type="domain" description="Glycoside hydrolase family 29 N-terminal" evidence="1">
    <location>
        <begin position="97"/>
        <end position="354"/>
    </location>
</feature>
<dbReference type="Proteomes" id="UP000319143">
    <property type="component" value="Unassembled WGS sequence"/>
</dbReference>
<evidence type="ECO:0000313" key="2">
    <source>
        <dbReference type="EMBL" id="TWU31214.1"/>
    </source>
</evidence>
<dbReference type="Pfam" id="PF01120">
    <property type="entry name" value="Alpha_L_fucos"/>
    <property type="match status" value="1"/>
</dbReference>
<dbReference type="Gene3D" id="3.20.20.80">
    <property type="entry name" value="Glycosidases"/>
    <property type="match status" value="1"/>
</dbReference>
<evidence type="ECO:0000313" key="3">
    <source>
        <dbReference type="Proteomes" id="UP000319143"/>
    </source>
</evidence>
<accession>A0A5C6D5X5</accession>
<dbReference type="GO" id="GO:0004560">
    <property type="term" value="F:alpha-L-fucosidase activity"/>
    <property type="evidence" value="ECO:0007669"/>
    <property type="project" value="InterPro"/>
</dbReference>
<dbReference type="SUPFAM" id="SSF51445">
    <property type="entry name" value="(Trans)glycosidases"/>
    <property type="match status" value="1"/>
</dbReference>
<dbReference type="InterPro" id="IPR029062">
    <property type="entry name" value="Class_I_gatase-like"/>
</dbReference>
<sequence length="624" mass="68736">MTQSFTAMVAPLGFDAQHTLSAGGLKRPSVRFVIGVIAACLVGTACVDAADPPRMKRADAFLGIHFDFHAGDDCNRVGERTTPEMVERVIDKVNPDYIQIDCKGHRGYSSYPTMVGNPAPGFVGDPLQIWRDVTRKRGIALFMHYSGVWDDKAVADHPEWAAIDGAGKPNNRATSVFGPYVDTLMIPQLRELAGKYGVDGVWVDGDCWGTMADYGETATRMFREQTGVEVIPRKAGAPYWNEWMDFHRDGFRRYVRHYVDELKASHPDFQVISNWAFSDHMPEAVSADVAGLSGDFSPDDSVNSARFAGRCLEDQGVPWDLMSWSFSRETRKQKPAVQLMQEAAQVLALGGGYQAYFKQDRDGAVRDPAEMDVMAEVARFCRDRQPYCHRSVAVPQMALLYSTAGHYRESPRLFHWNGANGVRVLRSALTEMLQNQYGVQILSEHQLKGKTSEWPVIVVPGWEYLEPDFRDELASYAKSGGTLLLIGPGPAKLFEPEATAGTDFSIVSVDQVDGAFPTALKQVLPEPLVEVIGAKDVDVSPRMLGNKLTLHLVNTSGPHATPPDGGINEVKPVGPLKVSIRLSQAPKSITMQPEGKPLEVTWAAGQATISLPKLELYSILVVER</sequence>
<dbReference type="RefSeq" id="WP_146531086.1">
    <property type="nucleotide sequence ID" value="NZ_SJPV01000018.1"/>
</dbReference>
<dbReference type="InterPro" id="IPR057739">
    <property type="entry name" value="Glyco_hydro_29_N"/>
</dbReference>
<dbReference type="InterPro" id="IPR017853">
    <property type="entry name" value="GH"/>
</dbReference>
<dbReference type="EMBL" id="SJPV01000018">
    <property type="protein sequence ID" value="TWU31214.1"/>
    <property type="molecule type" value="Genomic_DNA"/>
</dbReference>
<comment type="caution">
    <text evidence="2">The sequence shown here is derived from an EMBL/GenBank/DDBJ whole genome shotgun (WGS) entry which is preliminary data.</text>
</comment>
<reference evidence="2 3" key="1">
    <citation type="submission" date="2019-02" db="EMBL/GenBank/DDBJ databases">
        <title>Deep-cultivation of Planctomycetes and their phenomic and genomic characterization uncovers novel biology.</title>
        <authorList>
            <person name="Wiegand S."/>
            <person name="Jogler M."/>
            <person name="Boedeker C."/>
            <person name="Pinto D."/>
            <person name="Vollmers J."/>
            <person name="Rivas-Marin E."/>
            <person name="Kohn T."/>
            <person name="Peeters S.H."/>
            <person name="Heuer A."/>
            <person name="Rast P."/>
            <person name="Oberbeckmann S."/>
            <person name="Bunk B."/>
            <person name="Jeske O."/>
            <person name="Meyerdierks A."/>
            <person name="Storesund J.E."/>
            <person name="Kallscheuer N."/>
            <person name="Luecker S."/>
            <person name="Lage O.M."/>
            <person name="Pohl T."/>
            <person name="Merkel B.J."/>
            <person name="Hornburger P."/>
            <person name="Mueller R.-W."/>
            <person name="Bruemmer F."/>
            <person name="Labrenz M."/>
            <person name="Spormann A.M."/>
            <person name="Op Den Camp H."/>
            <person name="Overmann J."/>
            <person name="Amann R."/>
            <person name="Jetten M.S.M."/>
            <person name="Mascher T."/>
            <person name="Medema M.H."/>
            <person name="Devos D.P."/>
            <person name="Kaster A.-K."/>
            <person name="Ovreas L."/>
            <person name="Rohde M."/>
            <person name="Galperin M.Y."/>
            <person name="Jogler C."/>
        </authorList>
    </citation>
    <scope>NUCLEOTIDE SEQUENCE [LARGE SCALE GENOMIC DNA]</scope>
    <source>
        <strain evidence="2 3">Poly41</strain>
    </source>
</reference>
<gene>
    <name evidence="2" type="ORF">Poly41_64050</name>
</gene>
<dbReference type="OrthoDB" id="2571943at2"/>
<protein>
    <submittedName>
        <fullName evidence="2">Alpha-L-fucosidase</fullName>
    </submittedName>
</protein>
<evidence type="ECO:0000259" key="1">
    <source>
        <dbReference type="Pfam" id="PF01120"/>
    </source>
</evidence>
<dbReference type="GO" id="GO:0005975">
    <property type="term" value="P:carbohydrate metabolic process"/>
    <property type="evidence" value="ECO:0007669"/>
    <property type="project" value="InterPro"/>
</dbReference>
<keyword evidence="3" id="KW-1185">Reference proteome</keyword>
<proteinExistence type="predicted"/>
<dbReference type="Gene3D" id="3.40.50.880">
    <property type="match status" value="1"/>
</dbReference>
<organism evidence="2 3">
    <name type="scientific">Novipirellula artificiosorum</name>
    <dbReference type="NCBI Taxonomy" id="2528016"/>
    <lineage>
        <taxon>Bacteria</taxon>
        <taxon>Pseudomonadati</taxon>
        <taxon>Planctomycetota</taxon>
        <taxon>Planctomycetia</taxon>
        <taxon>Pirellulales</taxon>
        <taxon>Pirellulaceae</taxon>
        <taxon>Novipirellula</taxon>
    </lineage>
</organism>